<evidence type="ECO:0000259" key="7">
    <source>
        <dbReference type="PROSITE" id="PS51918"/>
    </source>
</evidence>
<dbReference type="PROSITE" id="PS51918">
    <property type="entry name" value="RADICAL_SAM"/>
    <property type="match status" value="1"/>
</dbReference>
<dbReference type="CDD" id="cd01335">
    <property type="entry name" value="Radical_SAM"/>
    <property type="match status" value="1"/>
</dbReference>
<evidence type="ECO:0000256" key="4">
    <source>
        <dbReference type="ARBA" id="ARBA00022723"/>
    </source>
</evidence>
<keyword evidence="2" id="KW-0004">4Fe-4S</keyword>
<evidence type="ECO:0000313" key="8">
    <source>
        <dbReference type="EMBL" id="AZT90766.1"/>
    </source>
</evidence>
<dbReference type="GO" id="GO:0051539">
    <property type="term" value="F:4 iron, 4 sulfur cluster binding"/>
    <property type="evidence" value="ECO:0007669"/>
    <property type="project" value="UniProtKB-KW"/>
</dbReference>
<evidence type="ECO:0000256" key="6">
    <source>
        <dbReference type="ARBA" id="ARBA00023014"/>
    </source>
</evidence>
<gene>
    <name evidence="8" type="ORF">ELD05_08990</name>
</gene>
<evidence type="ECO:0000256" key="5">
    <source>
        <dbReference type="ARBA" id="ARBA00023004"/>
    </source>
</evidence>
<dbReference type="InterPro" id="IPR017200">
    <property type="entry name" value="PqqE-like"/>
</dbReference>
<dbReference type="EMBL" id="CP034791">
    <property type="protein sequence ID" value="AZT90766.1"/>
    <property type="molecule type" value="Genomic_DNA"/>
</dbReference>
<dbReference type="InterPro" id="IPR058240">
    <property type="entry name" value="rSAM_sf"/>
</dbReference>
<comment type="cofactor">
    <cofactor evidence="1">
        <name>[4Fe-4S] cluster</name>
        <dbReference type="ChEBI" id="CHEBI:49883"/>
    </cofactor>
</comment>
<protein>
    <submittedName>
        <fullName evidence="8">Radical SAM protein</fullName>
    </submittedName>
</protein>
<organism evidence="8 9">
    <name type="scientific">Caldicellulosiruptor changbaiensis</name>
    <dbReference type="NCBI Taxonomy" id="1222016"/>
    <lineage>
        <taxon>Bacteria</taxon>
        <taxon>Bacillati</taxon>
        <taxon>Bacillota</taxon>
        <taxon>Bacillota incertae sedis</taxon>
        <taxon>Caldicellulosiruptorales</taxon>
        <taxon>Caldicellulosiruptoraceae</taxon>
        <taxon>Caldicellulosiruptor</taxon>
    </lineage>
</organism>
<dbReference type="InterPro" id="IPR023885">
    <property type="entry name" value="4Fe4S-binding_SPASM_dom"/>
</dbReference>
<dbReference type="GO" id="GO:0046872">
    <property type="term" value="F:metal ion binding"/>
    <property type="evidence" value="ECO:0007669"/>
    <property type="project" value="UniProtKB-KW"/>
</dbReference>
<dbReference type="AlphaFoldDB" id="A0A3T0D736"/>
<dbReference type="InterPro" id="IPR050377">
    <property type="entry name" value="Radical_SAM_PqqE_MftC-like"/>
</dbReference>
<dbReference type="Proteomes" id="UP000282930">
    <property type="component" value="Chromosome"/>
</dbReference>
<dbReference type="KEGG" id="ccha:ELD05_08990"/>
<dbReference type="Pfam" id="PF04055">
    <property type="entry name" value="Radical_SAM"/>
    <property type="match status" value="1"/>
</dbReference>
<dbReference type="InterPro" id="IPR013785">
    <property type="entry name" value="Aldolase_TIM"/>
</dbReference>
<keyword evidence="3" id="KW-0949">S-adenosyl-L-methionine</keyword>
<keyword evidence="5" id="KW-0408">Iron</keyword>
<dbReference type="Gene3D" id="3.20.20.70">
    <property type="entry name" value="Aldolase class I"/>
    <property type="match status" value="1"/>
</dbReference>
<sequence>MELVDTSIGIKEILGDIPILAASIRVTKRCNAFCKHCYGNSGEPFNNELTTREIKKLIDVYSDEFGVKKIFFTGGEPFARGDIVEILQYAYYKNMEILISTNGSLLTKDILKEIQNINFSMFQISIDGPKEIHNKIRGDGFFEKAINALKLLKELNFKNVTIATCLMKENYDQINKIIDIVVEYEVDIYSLVLLLVAGRANSELDVTSQELKLAINDLFSAYRKYKGKFKLAENSIIPPALVPADLREEGLHKQFEVCCAFPNIIGIEANGDVAPCDGFFTFPEYIAGNIRESSVLDIWERSNVFSKLSELNRLDIKGVCSKCIFLSTCAGSCRASAYAYYKDIHAPFPTCQKLYEEGLFPPDCIVGE</sequence>
<keyword evidence="4" id="KW-0479">Metal-binding</keyword>
<keyword evidence="6" id="KW-0411">Iron-sulfur</keyword>
<evidence type="ECO:0000256" key="3">
    <source>
        <dbReference type="ARBA" id="ARBA00022691"/>
    </source>
</evidence>
<dbReference type="InterPro" id="IPR007197">
    <property type="entry name" value="rSAM"/>
</dbReference>
<dbReference type="PANTHER" id="PTHR11228:SF7">
    <property type="entry name" value="PQQA PEPTIDE CYCLASE"/>
    <property type="match status" value="1"/>
</dbReference>
<dbReference type="SFLD" id="SFLDG01386">
    <property type="entry name" value="main_SPASM_domain-containing"/>
    <property type="match status" value="1"/>
</dbReference>
<dbReference type="GO" id="GO:0003824">
    <property type="term" value="F:catalytic activity"/>
    <property type="evidence" value="ECO:0007669"/>
    <property type="project" value="InterPro"/>
</dbReference>
<dbReference type="Pfam" id="PF13186">
    <property type="entry name" value="SPASM"/>
    <property type="match status" value="1"/>
</dbReference>
<dbReference type="RefSeq" id="WP_127352158.1">
    <property type="nucleotide sequence ID" value="NZ_CP034791.1"/>
</dbReference>
<dbReference type="SFLD" id="SFLDS00029">
    <property type="entry name" value="Radical_SAM"/>
    <property type="match status" value="1"/>
</dbReference>
<accession>A0A3T0D736</accession>
<evidence type="ECO:0000313" key="9">
    <source>
        <dbReference type="Proteomes" id="UP000282930"/>
    </source>
</evidence>
<keyword evidence="9" id="KW-1185">Reference proteome</keyword>
<dbReference type="SFLD" id="SFLDG01067">
    <property type="entry name" value="SPASM/twitch_domain_containing"/>
    <property type="match status" value="1"/>
</dbReference>
<dbReference type="PIRSF" id="PIRSF037420">
    <property type="entry name" value="PQQ_syn_pqqE"/>
    <property type="match status" value="1"/>
</dbReference>
<dbReference type="InterPro" id="IPR006638">
    <property type="entry name" value="Elp3/MiaA/NifB-like_rSAM"/>
</dbReference>
<evidence type="ECO:0000256" key="1">
    <source>
        <dbReference type="ARBA" id="ARBA00001966"/>
    </source>
</evidence>
<dbReference type="SMART" id="SM00729">
    <property type="entry name" value="Elp3"/>
    <property type="match status" value="1"/>
</dbReference>
<dbReference type="PANTHER" id="PTHR11228">
    <property type="entry name" value="RADICAL SAM DOMAIN PROTEIN"/>
    <property type="match status" value="1"/>
</dbReference>
<dbReference type="NCBIfam" id="TIGR04085">
    <property type="entry name" value="rSAM_more_4Fe4S"/>
    <property type="match status" value="1"/>
</dbReference>
<proteinExistence type="predicted"/>
<dbReference type="SUPFAM" id="SSF102114">
    <property type="entry name" value="Radical SAM enzymes"/>
    <property type="match status" value="1"/>
</dbReference>
<reference evidence="8 9" key="1">
    <citation type="submission" date="2018-12" db="EMBL/GenBank/DDBJ databases">
        <title>Genome sequence from the cellulolytic species, Caldicellulosiruptor changbaiensis.</title>
        <authorList>
            <person name="Blumer-Schuette S.E."/>
            <person name="Mendoza C."/>
        </authorList>
    </citation>
    <scope>NUCLEOTIDE SEQUENCE [LARGE SCALE GENOMIC DNA]</scope>
    <source>
        <strain evidence="8 9">CBS-Z</strain>
    </source>
</reference>
<name>A0A3T0D736_9FIRM</name>
<feature type="domain" description="Radical SAM core" evidence="7">
    <location>
        <begin position="16"/>
        <end position="230"/>
    </location>
</feature>
<evidence type="ECO:0000256" key="2">
    <source>
        <dbReference type="ARBA" id="ARBA00022485"/>
    </source>
</evidence>